<dbReference type="InterPro" id="IPR052337">
    <property type="entry name" value="SAT4-like"/>
</dbReference>
<dbReference type="OrthoDB" id="5413793at2759"/>
<keyword evidence="9" id="KW-1185">Reference proteome</keyword>
<dbReference type="Proteomes" id="UP000042958">
    <property type="component" value="Unassembled WGS sequence"/>
</dbReference>
<dbReference type="PANTHER" id="PTHR33048:SF47">
    <property type="entry name" value="INTEGRAL MEMBRANE PROTEIN-RELATED"/>
    <property type="match status" value="1"/>
</dbReference>
<protein>
    <recommendedName>
        <fullName evidence="7">Rhodopsin domain-containing protein</fullName>
    </recommendedName>
</protein>
<feature type="domain" description="Rhodopsin" evidence="7">
    <location>
        <begin position="2"/>
        <end position="69"/>
    </location>
</feature>
<evidence type="ECO:0000256" key="6">
    <source>
        <dbReference type="SAM" id="Phobius"/>
    </source>
</evidence>
<evidence type="ECO:0000256" key="5">
    <source>
        <dbReference type="ARBA" id="ARBA00038359"/>
    </source>
</evidence>
<organism evidence="8 9">
    <name type="scientific">Penicillium brasilianum</name>
    <dbReference type="NCBI Taxonomy" id="104259"/>
    <lineage>
        <taxon>Eukaryota</taxon>
        <taxon>Fungi</taxon>
        <taxon>Dikarya</taxon>
        <taxon>Ascomycota</taxon>
        <taxon>Pezizomycotina</taxon>
        <taxon>Eurotiomycetes</taxon>
        <taxon>Eurotiomycetidae</taxon>
        <taxon>Eurotiales</taxon>
        <taxon>Aspergillaceae</taxon>
        <taxon>Penicillium</taxon>
    </lineage>
</organism>
<proteinExistence type="inferred from homology"/>
<feature type="transmembrane region" description="Helical" evidence="6">
    <location>
        <begin position="45"/>
        <end position="68"/>
    </location>
</feature>
<dbReference type="PANTHER" id="PTHR33048">
    <property type="entry name" value="PTH11-LIKE INTEGRAL MEMBRANE PROTEIN (AFU_ORTHOLOGUE AFUA_5G11245)"/>
    <property type="match status" value="1"/>
</dbReference>
<comment type="subcellular location">
    <subcellularLocation>
        <location evidence="1">Membrane</location>
        <topology evidence="1">Multi-pass membrane protein</topology>
    </subcellularLocation>
</comment>
<evidence type="ECO:0000259" key="7">
    <source>
        <dbReference type="Pfam" id="PF20684"/>
    </source>
</evidence>
<dbReference type="Pfam" id="PF20684">
    <property type="entry name" value="Fung_rhodopsin"/>
    <property type="match status" value="1"/>
</dbReference>
<dbReference type="EMBL" id="CDHK01000006">
    <property type="protein sequence ID" value="CEJ58103.1"/>
    <property type="molecule type" value="Genomic_DNA"/>
</dbReference>
<sequence>MSVGKRIGLVVMFSLGLLVCLTSIIRMSYLNSFQVDHTWSMVDAMNWSCVEVAVAIFTACISSFNTLITHRFPELQRLLGLPSSKEDTSTASKTYGSSSRRTYNSISLEARKGLKLGSHIGESRVDVITTLNGSQERIMHAGIQVTTDVSVNDKSV</sequence>
<dbReference type="GO" id="GO:0016020">
    <property type="term" value="C:membrane"/>
    <property type="evidence" value="ECO:0007669"/>
    <property type="project" value="UniProtKB-SubCell"/>
</dbReference>
<evidence type="ECO:0000256" key="4">
    <source>
        <dbReference type="ARBA" id="ARBA00023136"/>
    </source>
</evidence>
<gene>
    <name evidence="8" type="ORF">PMG11_06773</name>
</gene>
<evidence type="ECO:0000256" key="3">
    <source>
        <dbReference type="ARBA" id="ARBA00022989"/>
    </source>
</evidence>
<comment type="similarity">
    <text evidence="5">Belongs to the SAT4 family.</text>
</comment>
<accession>A0A0F7TMX5</accession>
<name>A0A0F7TMX5_PENBI</name>
<keyword evidence="3 6" id="KW-1133">Transmembrane helix</keyword>
<reference evidence="9" key="1">
    <citation type="journal article" date="2015" name="Genome Announc.">
        <title>Draft genome sequence of the fungus Penicillium brasilianum MG11.</title>
        <authorList>
            <person name="Horn F."/>
            <person name="Linde J."/>
            <person name="Mattern D.J."/>
            <person name="Walther G."/>
            <person name="Guthke R."/>
            <person name="Brakhage A.A."/>
            <person name="Valiante V."/>
        </authorList>
    </citation>
    <scope>NUCLEOTIDE SEQUENCE [LARGE SCALE GENOMIC DNA]</scope>
    <source>
        <strain evidence="9">MG11</strain>
    </source>
</reference>
<keyword evidence="2 6" id="KW-0812">Transmembrane</keyword>
<keyword evidence="4 6" id="KW-0472">Membrane</keyword>
<evidence type="ECO:0000313" key="9">
    <source>
        <dbReference type="Proteomes" id="UP000042958"/>
    </source>
</evidence>
<feature type="transmembrane region" description="Helical" evidence="6">
    <location>
        <begin position="7"/>
        <end position="25"/>
    </location>
</feature>
<dbReference type="AlphaFoldDB" id="A0A0F7TMX5"/>
<evidence type="ECO:0000313" key="8">
    <source>
        <dbReference type="EMBL" id="CEJ58103.1"/>
    </source>
</evidence>
<evidence type="ECO:0000256" key="2">
    <source>
        <dbReference type="ARBA" id="ARBA00022692"/>
    </source>
</evidence>
<evidence type="ECO:0000256" key="1">
    <source>
        <dbReference type="ARBA" id="ARBA00004141"/>
    </source>
</evidence>
<dbReference type="InterPro" id="IPR049326">
    <property type="entry name" value="Rhodopsin_dom_fungi"/>
</dbReference>